<gene>
    <name evidence="2" type="ORF">TMSB3V08_LOCUS4732</name>
</gene>
<evidence type="ECO:0000256" key="1">
    <source>
        <dbReference type="SAM" id="MobiDB-lite"/>
    </source>
</evidence>
<feature type="compositionally biased region" description="Polar residues" evidence="1">
    <location>
        <begin position="12"/>
        <end position="21"/>
    </location>
</feature>
<organism evidence="2">
    <name type="scientific">Timema monikensis</name>
    <dbReference type="NCBI Taxonomy" id="170555"/>
    <lineage>
        <taxon>Eukaryota</taxon>
        <taxon>Metazoa</taxon>
        <taxon>Ecdysozoa</taxon>
        <taxon>Arthropoda</taxon>
        <taxon>Hexapoda</taxon>
        <taxon>Insecta</taxon>
        <taxon>Pterygota</taxon>
        <taxon>Neoptera</taxon>
        <taxon>Polyneoptera</taxon>
        <taxon>Phasmatodea</taxon>
        <taxon>Timematodea</taxon>
        <taxon>Timematoidea</taxon>
        <taxon>Timematidae</taxon>
        <taxon>Timema</taxon>
    </lineage>
</organism>
<reference evidence="2" key="1">
    <citation type="submission" date="2020-11" db="EMBL/GenBank/DDBJ databases">
        <authorList>
            <person name="Tran Van P."/>
        </authorList>
    </citation>
    <scope>NUCLEOTIDE SEQUENCE</scope>
</reference>
<accession>A0A7R9E7E6</accession>
<sequence length="298" mass="32079">MGDGKETDTGELATQLQQNSPPLRVDKTNHKIRADYCGGTSSLSLLACDDLSEWSKEGFTPVLDWLVDDWEIGARISSRASACGESRVSLGNVRARSGAAARGRGRGRVVVEKWGRGKTWSSAELFAALSDLDGPTQAARRVSVIEISVIGVTPYSQILYTRRYSILSSDGDSYSSYGASIASSRLSSIKFPSFPPPFRGHVLRVALPVRRKARARGKGGEIDPSAGEMGSECVERRKGVGSLSRHELLTAASVDSCERRAASRGGNPAIYYYHHPSPPLMSPVDAHIPVTQCDNVVA</sequence>
<name>A0A7R9E7E6_9NEOP</name>
<dbReference type="EMBL" id="OB793582">
    <property type="protein sequence ID" value="CAD7427905.1"/>
    <property type="molecule type" value="Genomic_DNA"/>
</dbReference>
<protein>
    <submittedName>
        <fullName evidence="2">Uncharacterized protein</fullName>
    </submittedName>
</protein>
<proteinExistence type="predicted"/>
<dbReference type="AlphaFoldDB" id="A0A7R9E7E6"/>
<evidence type="ECO:0000313" key="2">
    <source>
        <dbReference type="EMBL" id="CAD7427905.1"/>
    </source>
</evidence>
<feature type="region of interest" description="Disordered" evidence="1">
    <location>
        <begin position="1"/>
        <end position="24"/>
    </location>
</feature>